<dbReference type="Proteomes" id="UP000325081">
    <property type="component" value="Unassembled WGS sequence"/>
</dbReference>
<dbReference type="PANTHER" id="PTHR36792:SF15">
    <property type="entry name" value="SEL1 REPEAT-CONTAINING PROTEIN"/>
    <property type="match status" value="1"/>
</dbReference>
<accession>A0A5A7R2D6</accession>
<organism evidence="2 3">
    <name type="scientific">Striga asiatica</name>
    <name type="common">Asiatic witchweed</name>
    <name type="synonym">Buchnera asiatica</name>
    <dbReference type="NCBI Taxonomy" id="4170"/>
    <lineage>
        <taxon>Eukaryota</taxon>
        <taxon>Viridiplantae</taxon>
        <taxon>Streptophyta</taxon>
        <taxon>Embryophyta</taxon>
        <taxon>Tracheophyta</taxon>
        <taxon>Spermatophyta</taxon>
        <taxon>Magnoliopsida</taxon>
        <taxon>eudicotyledons</taxon>
        <taxon>Gunneridae</taxon>
        <taxon>Pentapetalae</taxon>
        <taxon>asterids</taxon>
        <taxon>lamiids</taxon>
        <taxon>Lamiales</taxon>
        <taxon>Orobanchaceae</taxon>
        <taxon>Buchnereae</taxon>
        <taxon>Striga</taxon>
    </lineage>
</organism>
<dbReference type="Gene3D" id="1.25.40.10">
    <property type="entry name" value="Tetratricopeptide repeat domain"/>
    <property type="match status" value="1"/>
</dbReference>
<dbReference type="InterPro" id="IPR006597">
    <property type="entry name" value="Sel1-like"/>
</dbReference>
<keyword evidence="3" id="KW-1185">Reference proteome</keyword>
<proteinExistence type="predicted"/>
<protein>
    <submittedName>
        <fullName evidence="2">Maintenance of mitochondrial morphology protein 1</fullName>
    </submittedName>
</protein>
<gene>
    <name evidence="2" type="ORF">STAS_28250</name>
</gene>
<feature type="region of interest" description="Disordered" evidence="1">
    <location>
        <begin position="1"/>
        <end position="72"/>
    </location>
</feature>
<dbReference type="InterPro" id="IPR011990">
    <property type="entry name" value="TPR-like_helical_dom_sf"/>
</dbReference>
<dbReference type="OrthoDB" id="2384430at2759"/>
<reference evidence="3" key="1">
    <citation type="journal article" date="2019" name="Curr. Biol.">
        <title>Genome Sequence of Striga asiatica Provides Insight into the Evolution of Plant Parasitism.</title>
        <authorList>
            <person name="Yoshida S."/>
            <person name="Kim S."/>
            <person name="Wafula E.K."/>
            <person name="Tanskanen J."/>
            <person name="Kim Y.M."/>
            <person name="Honaas L."/>
            <person name="Yang Z."/>
            <person name="Spallek T."/>
            <person name="Conn C.E."/>
            <person name="Ichihashi Y."/>
            <person name="Cheong K."/>
            <person name="Cui S."/>
            <person name="Der J.P."/>
            <person name="Gundlach H."/>
            <person name="Jiao Y."/>
            <person name="Hori C."/>
            <person name="Ishida J.K."/>
            <person name="Kasahara H."/>
            <person name="Kiba T."/>
            <person name="Kim M.S."/>
            <person name="Koo N."/>
            <person name="Laohavisit A."/>
            <person name="Lee Y.H."/>
            <person name="Lumba S."/>
            <person name="McCourt P."/>
            <person name="Mortimer J.C."/>
            <person name="Mutuku J.M."/>
            <person name="Nomura T."/>
            <person name="Sasaki-Sekimoto Y."/>
            <person name="Seto Y."/>
            <person name="Wang Y."/>
            <person name="Wakatake T."/>
            <person name="Sakakibara H."/>
            <person name="Demura T."/>
            <person name="Yamaguchi S."/>
            <person name="Yoneyama K."/>
            <person name="Manabe R.I."/>
            <person name="Nelson D.C."/>
            <person name="Schulman A.H."/>
            <person name="Timko M.P."/>
            <person name="dePamphilis C.W."/>
            <person name="Choi D."/>
            <person name="Shirasu K."/>
        </authorList>
    </citation>
    <scope>NUCLEOTIDE SEQUENCE [LARGE SCALE GENOMIC DNA]</scope>
    <source>
        <strain evidence="3">cv. UVA1</strain>
    </source>
</reference>
<dbReference type="SMART" id="SM00671">
    <property type="entry name" value="SEL1"/>
    <property type="match status" value="1"/>
</dbReference>
<evidence type="ECO:0000313" key="2">
    <source>
        <dbReference type="EMBL" id="GER50917.1"/>
    </source>
</evidence>
<dbReference type="EMBL" id="BKCP01009404">
    <property type="protein sequence ID" value="GER50917.1"/>
    <property type="molecule type" value="Genomic_DNA"/>
</dbReference>
<evidence type="ECO:0000313" key="3">
    <source>
        <dbReference type="Proteomes" id="UP000325081"/>
    </source>
</evidence>
<feature type="compositionally biased region" description="Low complexity" evidence="1">
    <location>
        <begin position="36"/>
        <end position="45"/>
    </location>
</feature>
<evidence type="ECO:0000256" key="1">
    <source>
        <dbReference type="SAM" id="MobiDB-lite"/>
    </source>
</evidence>
<feature type="region of interest" description="Disordered" evidence="1">
    <location>
        <begin position="132"/>
        <end position="162"/>
    </location>
</feature>
<dbReference type="AlphaFoldDB" id="A0A5A7R2D6"/>
<feature type="compositionally biased region" description="Polar residues" evidence="1">
    <location>
        <begin position="16"/>
        <end position="28"/>
    </location>
</feature>
<dbReference type="SUPFAM" id="SSF81901">
    <property type="entry name" value="HCP-like"/>
    <property type="match status" value="1"/>
</dbReference>
<sequence length="162" mass="17891">MRKSLSSAKKLHQSARFINSPNRGSPQPTHIRPVSKSRSPSSAESAGWRPESHQVRLTTRPMEAAESSEGLRRTPLAEVVADCVQRWFQDTLKEARNGDTGMQVLVGQMYHSGYGVTRDVQRGKAWISRAAKSRSSVWKVGDKHPGYNASDSDSDDAKEAAK</sequence>
<comment type="caution">
    <text evidence="2">The sequence shown here is derived from an EMBL/GenBank/DDBJ whole genome shotgun (WGS) entry which is preliminary data.</text>
</comment>
<name>A0A5A7R2D6_STRAF</name>
<feature type="compositionally biased region" description="Basic residues" evidence="1">
    <location>
        <begin position="1"/>
        <end position="13"/>
    </location>
</feature>
<dbReference type="PANTHER" id="PTHR36792">
    <property type="entry name" value="EXPRESSED PROTEIN"/>
    <property type="match status" value="1"/>
</dbReference>